<sequence length="191" mass="21478">MTISERTLPTIRVPFPRERHPIPTQLIHYLPGLKTTLLEEPLRKILRPPFDMCDQPSVAFYCTRCGKPYASVFLPGKFERCQNPEPCKKIIELDGGSVARGVCEDCTRHLVVIRALALVESERLRNWRKLSSIVNGVPRLACAAHNTSIRSSSLWAAPLVSQSKVIINSGPNELPLSRRAEYWNTMLSSVS</sequence>
<name>A0A135SWE3_9PEZI</name>
<dbReference type="Proteomes" id="UP000070328">
    <property type="component" value="Unassembled WGS sequence"/>
</dbReference>
<gene>
    <name evidence="1" type="ORF">CSIM01_06409</name>
</gene>
<evidence type="ECO:0000313" key="2">
    <source>
        <dbReference type="Proteomes" id="UP000070328"/>
    </source>
</evidence>
<keyword evidence="2" id="KW-1185">Reference proteome</keyword>
<dbReference type="AlphaFoldDB" id="A0A135SWE3"/>
<organism evidence="1 2">
    <name type="scientific">Colletotrichum simmondsii</name>
    <dbReference type="NCBI Taxonomy" id="703756"/>
    <lineage>
        <taxon>Eukaryota</taxon>
        <taxon>Fungi</taxon>
        <taxon>Dikarya</taxon>
        <taxon>Ascomycota</taxon>
        <taxon>Pezizomycotina</taxon>
        <taxon>Sordariomycetes</taxon>
        <taxon>Hypocreomycetidae</taxon>
        <taxon>Glomerellales</taxon>
        <taxon>Glomerellaceae</taxon>
        <taxon>Colletotrichum</taxon>
        <taxon>Colletotrichum acutatum species complex</taxon>
    </lineage>
</organism>
<evidence type="ECO:0000313" key="1">
    <source>
        <dbReference type="EMBL" id="KXH40232.1"/>
    </source>
</evidence>
<reference evidence="1 2" key="1">
    <citation type="submission" date="2014-02" db="EMBL/GenBank/DDBJ databases">
        <title>The genome sequence of Colletotrichum simmondsii CBS122122.</title>
        <authorList>
            <person name="Baroncelli R."/>
            <person name="Thon M.R."/>
        </authorList>
    </citation>
    <scope>NUCLEOTIDE SEQUENCE [LARGE SCALE GENOMIC DNA]</scope>
    <source>
        <strain evidence="1 2">CBS122122</strain>
    </source>
</reference>
<comment type="caution">
    <text evidence="1">The sequence shown here is derived from an EMBL/GenBank/DDBJ whole genome shotgun (WGS) entry which is preliminary data.</text>
</comment>
<dbReference type="EMBL" id="JFBX01000374">
    <property type="protein sequence ID" value="KXH40232.1"/>
    <property type="molecule type" value="Genomic_DNA"/>
</dbReference>
<protein>
    <submittedName>
        <fullName evidence="1">Uncharacterized protein</fullName>
    </submittedName>
</protein>
<accession>A0A135SWE3</accession>
<proteinExistence type="predicted"/>